<evidence type="ECO:0000313" key="3">
    <source>
        <dbReference type="WBParaSite" id="HPBE_0000868901-mRNA-1"/>
    </source>
</evidence>
<evidence type="ECO:0000313" key="1">
    <source>
        <dbReference type="EMBL" id="VDO77395.1"/>
    </source>
</evidence>
<reference evidence="1 2" key="1">
    <citation type="submission" date="2018-11" db="EMBL/GenBank/DDBJ databases">
        <authorList>
            <consortium name="Pathogen Informatics"/>
        </authorList>
    </citation>
    <scope>NUCLEOTIDE SEQUENCE [LARGE SCALE GENOMIC DNA]</scope>
</reference>
<gene>
    <name evidence="1" type="ORF">HPBE_LOCUS8690</name>
</gene>
<evidence type="ECO:0000313" key="2">
    <source>
        <dbReference type="Proteomes" id="UP000050761"/>
    </source>
</evidence>
<accession>A0A3P8BXV3</accession>
<proteinExistence type="predicted"/>
<organism evidence="1">
    <name type="scientific">Heligmosomoides polygyrus</name>
    <name type="common">Parasitic roundworm</name>
    <dbReference type="NCBI Taxonomy" id="6339"/>
    <lineage>
        <taxon>Eukaryota</taxon>
        <taxon>Metazoa</taxon>
        <taxon>Ecdysozoa</taxon>
        <taxon>Nematoda</taxon>
        <taxon>Chromadorea</taxon>
        <taxon>Rhabditida</taxon>
        <taxon>Rhabditina</taxon>
        <taxon>Rhabditomorpha</taxon>
        <taxon>Strongyloidea</taxon>
        <taxon>Heligmosomidae</taxon>
        <taxon>Heligmosomoides</taxon>
    </lineage>
</organism>
<name>A0A3P8BXV3_HELPZ</name>
<reference evidence="3" key="2">
    <citation type="submission" date="2019-09" db="UniProtKB">
        <authorList>
            <consortium name="WormBaseParasite"/>
        </authorList>
    </citation>
    <scope>IDENTIFICATION</scope>
</reference>
<dbReference type="WBParaSite" id="HPBE_0000868901-mRNA-1">
    <property type="protein sequence ID" value="HPBE_0000868901-mRNA-1"/>
    <property type="gene ID" value="HPBE_0000868901"/>
</dbReference>
<dbReference type="AlphaFoldDB" id="A0A3P8BXV3"/>
<protein>
    <submittedName>
        <fullName evidence="1 3">Uncharacterized protein</fullName>
    </submittedName>
</protein>
<dbReference type="Proteomes" id="UP000050761">
    <property type="component" value="Unassembled WGS sequence"/>
</dbReference>
<sequence length="142" mass="15865">MLQKTLLKRNRLGRCSVAECCGALDRMKLLAATILLFSALLAVALAHFPIYSSYGDDVKAMDMLSKDSDVLSRNALSEQGFEDRFSFNEVECLLQVDERETAGHRQEGLLPLRQRPTVFNGLHELIAEFINVYVNGSDLVNS</sequence>
<dbReference type="EMBL" id="UZAH01026226">
    <property type="protein sequence ID" value="VDO77395.1"/>
    <property type="molecule type" value="Genomic_DNA"/>
</dbReference>
<keyword evidence="2" id="KW-1185">Reference proteome</keyword>